<evidence type="ECO:0000313" key="12">
    <source>
        <dbReference type="EnsemblMetazoa" id="NP_999828"/>
    </source>
</evidence>
<dbReference type="GO" id="GO:0007052">
    <property type="term" value="P:mitotic spindle organization"/>
    <property type="evidence" value="ECO:0000318"/>
    <property type="project" value="GO_Central"/>
</dbReference>
<dbReference type="Pfam" id="PF06565">
    <property type="entry name" value="DM10_dom"/>
    <property type="match status" value="3"/>
</dbReference>
<dbReference type="KEGG" id="spu:378944"/>
<evidence type="ECO:0000256" key="7">
    <source>
        <dbReference type="ARBA" id="ARBA00023212"/>
    </source>
</evidence>
<dbReference type="EMBL" id="AY383602">
    <property type="protein sequence ID" value="AAQ88445.1"/>
    <property type="molecule type" value="mRNA"/>
</dbReference>
<dbReference type="GO" id="GO:0043014">
    <property type="term" value="F:alpha-tubulin binding"/>
    <property type="evidence" value="ECO:0000318"/>
    <property type="project" value="GO_Central"/>
</dbReference>
<dbReference type="InterPro" id="IPR002048">
    <property type="entry name" value="EF_hand_dom"/>
</dbReference>
<dbReference type="STRING" id="7668.Q6TXM2"/>
<dbReference type="GO" id="GO:0000281">
    <property type="term" value="P:mitotic cytokinesis"/>
    <property type="evidence" value="ECO:0000318"/>
    <property type="project" value="GO_Central"/>
</dbReference>
<protein>
    <submittedName>
        <fullName evidence="11">Flagellar protofilament ribbon protein rib74</fullName>
    </submittedName>
</protein>
<dbReference type="EnsemblMetazoa" id="NM_214663">
    <property type="protein sequence ID" value="NP_999828"/>
    <property type="gene ID" value="GeneID_378944"/>
</dbReference>
<evidence type="ECO:0000259" key="9">
    <source>
        <dbReference type="PROSITE" id="PS50222"/>
    </source>
</evidence>
<reference evidence="13" key="2">
    <citation type="submission" date="2015-02" db="EMBL/GenBank/DDBJ databases">
        <title>Genome sequencing for Strongylocentrotus purpuratus.</title>
        <authorList>
            <person name="Murali S."/>
            <person name="Liu Y."/>
            <person name="Vee V."/>
            <person name="English A."/>
            <person name="Wang M."/>
            <person name="Skinner E."/>
            <person name="Han Y."/>
            <person name="Muzny D.M."/>
            <person name="Worley K.C."/>
            <person name="Gibbs R.A."/>
        </authorList>
    </citation>
    <scope>NUCLEOTIDE SEQUENCE</scope>
</reference>
<dbReference type="GO" id="GO:0072686">
    <property type="term" value="C:mitotic spindle"/>
    <property type="evidence" value="ECO:0000318"/>
    <property type="project" value="GO_Central"/>
</dbReference>
<dbReference type="EMDB" id="EMD-40619"/>
<dbReference type="PDB" id="8SNB">
    <property type="method" value="EM"/>
    <property type="resolution" value="3.30 A"/>
    <property type="chains" value="7G/7H/7I=1-645"/>
</dbReference>
<dbReference type="FunFam" id="2.30.29.170:FF:000001">
    <property type="entry name" value="EF-hand domain containing 1"/>
    <property type="match status" value="1"/>
</dbReference>
<proteinExistence type="evidence at protein level"/>
<dbReference type="InterPro" id="IPR040193">
    <property type="entry name" value="EFHC1/EFHC2/EFHB"/>
</dbReference>
<dbReference type="eggNOG" id="KOG0043">
    <property type="taxonomic scope" value="Eukaryota"/>
</dbReference>
<evidence type="ECO:0000256" key="1">
    <source>
        <dbReference type="ARBA" id="ARBA00004611"/>
    </source>
</evidence>
<dbReference type="OMA" id="SCGEEMM"/>
<feature type="domain" description="DM10" evidence="10">
    <location>
        <begin position="235"/>
        <end position="355"/>
    </location>
</feature>
<evidence type="ECO:0000256" key="5">
    <source>
        <dbReference type="ARBA" id="ARBA00022846"/>
    </source>
</evidence>
<reference evidence="11" key="1">
    <citation type="submission" date="2003-09" db="EMBL/GenBank/DDBJ databases">
        <title>Characterization of Strongylocentrotus purpuratus flagellar protofilament ribbon protein rib74.</title>
        <authorList>
            <person name="Brown J.A."/>
            <person name="Norrander J.M."/>
            <person name="Eccleston E."/>
            <person name="Linck R.W."/>
        </authorList>
    </citation>
    <scope>NUCLEOTIDE SEQUENCE</scope>
</reference>
<evidence type="ECO:0000256" key="3">
    <source>
        <dbReference type="ARBA" id="ARBA00022737"/>
    </source>
</evidence>
<dbReference type="PROSITE" id="PS00018">
    <property type="entry name" value="EF_HAND_1"/>
    <property type="match status" value="1"/>
</dbReference>
<feature type="domain" description="EF-hand" evidence="9">
    <location>
        <begin position="578"/>
        <end position="613"/>
    </location>
</feature>
<dbReference type="PANTHER" id="PTHR12086:SF9">
    <property type="entry name" value="EF-HAND DOMAIN-CONTAINING PROTEIN 1"/>
    <property type="match status" value="1"/>
</dbReference>
<organism evidence="11">
    <name type="scientific">Strongylocentrotus purpuratus</name>
    <name type="common">Purple sea urchin</name>
    <dbReference type="NCBI Taxonomy" id="7668"/>
    <lineage>
        <taxon>Eukaryota</taxon>
        <taxon>Metazoa</taxon>
        <taxon>Echinodermata</taxon>
        <taxon>Eleutherozoa</taxon>
        <taxon>Echinozoa</taxon>
        <taxon>Echinoidea</taxon>
        <taxon>Euechinoidea</taxon>
        <taxon>Echinacea</taxon>
        <taxon>Camarodonta</taxon>
        <taxon>Echinidea</taxon>
        <taxon>Strongylocentrotidae</taxon>
        <taxon>Strongylocentrotus</taxon>
    </lineage>
</organism>
<dbReference type="OrthoDB" id="10255210at2759"/>
<comment type="subcellular location">
    <subcellularLocation>
        <location evidence="1">Cytoplasm</location>
        <location evidence="1">Cytoskeleton</location>
        <location evidence="1">Flagellum axoneme</location>
    </subcellularLocation>
</comment>
<dbReference type="InterPro" id="IPR011992">
    <property type="entry name" value="EF-hand-dom_pair"/>
</dbReference>
<dbReference type="CDD" id="cd00051">
    <property type="entry name" value="EFh"/>
    <property type="match status" value="1"/>
</dbReference>
<keyword evidence="13" id="KW-1185">Reference proteome</keyword>
<keyword evidence="8" id="KW-0966">Cell projection</keyword>
<evidence type="ECO:0007829" key="14">
    <source>
        <dbReference type="PDB" id="8SNB"/>
    </source>
</evidence>
<sequence>MALPFLPGNSFTDPTQRKFHRSQSLGYKNGYALPARPEVGIGGEPLEVNQLTLSELDELNNKRPTLTYGQAKQAPPEDFIPAHVAFDKKVLKFNGFYKQTVHESPSEYFRVRPVILYYYLEDDSISVIEPHVENSGMPQGKLIKRMRLPKNDQGDHWHWKDINLNINVTFYGKVFHITDCDRWTSDFMASEGIELNAPVGAPTDPYTDSRKEKSAVDAFTTPSTFDKLKQFLDLDRKVLRFFCVWDDRSSMFGEQRPFIIQYYLVDDTVEVREVHDPNDGRDPFPLFLKRQRVPKDRDNVDSSFRAVVMELSNHEIKDWYNPPDFGIGKTVFIYNRPFLIYDADNFTKAYMQQNYGVQGSGPIKVSTEARNLAKMDLPPYNGFGSYEDSLQSCLSLVPQPPKKDFIKMLENDHKILRFEAIMDSVRPEDKGRRFIISYRLADDMIKIFEPPVRNSGIISGTFLERTRVTMPGSTPENPKFYGPQDLTVGSCLEVFNHRFVITDADDYVLNYLEAHRQDFPGCEKTIHSIQATRAMGLPNKPLTLASQKGAPMTVQRTPNDLKRLLAEVKGQLRKDNYINFTSLTEAFLQYDRDRSGNIDVNELKAACHKQNLPLDDDVMQALIAECGDENGRISHAEFMKFLTWD</sequence>
<dbReference type="PROSITE" id="PS51336">
    <property type="entry name" value="DM10"/>
    <property type="match status" value="3"/>
</dbReference>
<dbReference type="Gene3D" id="2.30.29.170">
    <property type="match status" value="3"/>
</dbReference>
<evidence type="ECO:0000313" key="11">
    <source>
        <dbReference type="EMBL" id="AAQ88445.1"/>
    </source>
</evidence>
<keyword evidence="14" id="KW-0002">3D-structure</keyword>
<evidence type="ECO:0000256" key="8">
    <source>
        <dbReference type="ARBA" id="ARBA00023273"/>
    </source>
</evidence>
<dbReference type="FunFam" id="2.30.29.170:FF:000003">
    <property type="entry name" value="EF-hand domain (C-terminal) containing 1"/>
    <property type="match status" value="1"/>
</dbReference>
<dbReference type="HOGENOM" id="CLU_018366_0_0_1"/>
<reference evidence="14" key="4">
    <citation type="journal article" date="2023" name="Cell">
        <title>Structural specializations of the sperm tail.</title>
        <authorList>
            <person name="Leung M.R."/>
            <person name="Zeng J."/>
            <person name="Wang X."/>
            <person name="Roelofs M.C."/>
            <person name="Huang W."/>
            <person name="Zenezini Chiozzi R."/>
            <person name="Hevler J.F."/>
            <person name="Heck A.J.R."/>
            <person name="Dutcher S.K."/>
            <person name="Brown A."/>
            <person name="Zhang R."/>
            <person name="Zeev-Ben-Mordehai T."/>
        </authorList>
    </citation>
    <scope>STRUCTURE BY ELECTRON MICROSCOPY (3.30 ANGSTROMS)</scope>
</reference>
<dbReference type="AlphaFoldDB" id="Q6TXM2"/>
<feature type="domain" description="DM10" evidence="10">
    <location>
        <begin position="87"/>
        <end position="192"/>
    </location>
</feature>
<dbReference type="SUPFAM" id="SSF47473">
    <property type="entry name" value="EF-hand"/>
    <property type="match status" value="1"/>
</dbReference>
<dbReference type="Gene3D" id="1.10.238.10">
    <property type="entry name" value="EF-hand"/>
    <property type="match status" value="1"/>
</dbReference>
<dbReference type="PROSITE" id="PS50222">
    <property type="entry name" value="EF_HAND_2"/>
    <property type="match status" value="1"/>
</dbReference>
<evidence type="ECO:0000259" key="10">
    <source>
        <dbReference type="PROSITE" id="PS51336"/>
    </source>
</evidence>
<keyword evidence="7" id="KW-0206">Cytoskeleton</keyword>
<dbReference type="InterPro" id="IPR006602">
    <property type="entry name" value="DM10_dom"/>
</dbReference>
<evidence type="ECO:0000313" key="13">
    <source>
        <dbReference type="Proteomes" id="UP000007110"/>
    </source>
</evidence>
<evidence type="ECO:0000256" key="4">
    <source>
        <dbReference type="ARBA" id="ARBA00022837"/>
    </source>
</evidence>
<keyword evidence="2" id="KW-0963">Cytoplasm</keyword>
<keyword evidence="4" id="KW-0106">Calcium</keyword>
<keyword evidence="6" id="KW-0969">Cilium</keyword>
<dbReference type="SMART" id="SM00676">
    <property type="entry name" value="DM10"/>
    <property type="match status" value="3"/>
</dbReference>
<dbReference type="GO" id="GO:0005930">
    <property type="term" value="C:axoneme"/>
    <property type="evidence" value="ECO:0000318"/>
    <property type="project" value="GO_Central"/>
</dbReference>
<dbReference type="CTD" id="114327"/>
<evidence type="ECO:0000256" key="6">
    <source>
        <dbReference type="ARBA" id="ARBA00023069"/>
    </source>
</evidence>
<reference evidence="12" key="3">
    <citation type="submission" date="2021-01" db="UniProtKB">
        <authorList>
            <consortium name="EnsemblMetazoa"/>
        </authorList>
    </citation>
    <scope>IDENTIFICATION</scope>
</reference>
<keyword evidence="3" id="KW-0677">Repeat</keyword>
<evidence type="ECO:0000256" key="2">
    <source>
        <dbReference type="ARBA" id="ARBA00022490"/>
    </source>
</evidence>
<dbReference type="InterPro" id="IPR018247">
    <property type="entry name" value="EF_Hand_1_Ca_BS"/>
</dbReference>
<accession>Q6TXM2</accession>
<dbReference type="PANTHER" id="PTHR12086">
    <property type="entry name" value="EF-HAND DOMAIN C-TERMINAL CONTAINING PROTEIN"/>
    <property type="match status" value="1"/>
</dbReference>
<dbReference type="FunFam" id="2.30.29.170:FF:000002">
    <property type="entry name" value="EF-hand domain (C-terminal) containing 1"/>
    <property type="match status" value="1"/>
</dbReference>
<name>Q6TXM2_STRPU</name>
<keyword evidence="5 11" id="KW-0282">Flagellum</keyword>
<dbReference type="Proteomes" id="UP000007110">
    <property type="component" value="Unassembled WGS sequence"/>
</dbReference>
<dbReference type="GO" id="GO:0060285">
    <property type="term" value="P:cilium-dependent cell motility"/>
    <property type="evidence" value="ECO:0000318"/>
    <property type="project" value="GO_Central"/>
</dbReference>
<dbReference type="GeneID" id="378944"/>
<dbReference type="Pfam" id="PF13499">
    <property type="entry name" value="EF-hand_7"/>
    <property type="match status" value="1"/>
</dbReference>
<dbReference type="RefSeq" id="NP_999828.1">
    <property type="nucleotide sequence ID" value="NM_214663.1"/>
</dbReference>
<dbReference type="GO" id="GO:0005509">
    <property type="term" value="F:calcium ion binding"/>
    <property type="evidence" value="ECO:0007669"/>
    <property type="project" value="InterPro"/>
</dbReference>
<feature type="domain" description="DM10" evidence="10">
    <location>
        <begin position="412"/>
        <end position="516"/>
    </location>
</feature>